<evidence type="ECO:0000313" key="1">
    <source>
        <dbReference type="EMBL" id="MEE4025444.1"/>
    </source>
</evidence>
<organism evidence="1 2">
    <name type="scientific">Gordonia prachuapensis</name>
    <dbReference type="NCBI Taxonomy" id="3115651"/>
    <lineage>
        <taxon>Bacteria</taxon>
        <taxon>Bacillati</taxon>
        <taxon>Actinomycetota</taxon>
        <taxon>Actinomycetes</taxon>
        <taxon>Mycobacteriales</taxon>
        <taxon>Gordoniaceae</taxon>
        <taxon>Gordonia</taxon>
    </lineage>
</organism>
<keyword evidence="2" id="KW-1185">Reference proteome</keyword>
<protein>
    <submittedName>
        <fullName evidence="1">Uncharacterized protein</fullName>
    </submittedName>
</protein>
<dbReference type="RefSeq" id="WP_330506861.1">
    <property type="nucleotide sequence ID" value="NZ_JAZDUE010000020.1"/>
</dbReference>
<name>A0ABU7N073_9ACTN</name>
<evidence type="ECO:0000313" key="2">
    <source>
        <dbReference type="Proteomes" id="UP001335729"/>
    </source>
</evidence>
<proteinExistence type="predicted"/>
<accession>A0ABU7N073</accession>
<dbReference type="EMBL" id="JAZDUE010000020">
    <property type="protein sequence ID" value="MEE4025444.1"/>
    <property type="molecule type" value="Genomic_DNA"/>
</dbReference>
<dbReference type="Proteomes" id="UP001335729">
    <property type="component" value="Unassembled WGS sequence"/>
</dbReference>
<reference evidence="1 2" key="1">
    <citation type="submission" date="2024-01" db="EMBL/GenBank/DDBJ databases">
        <title>Draft genome sequence of Gordonia sp. PKS22-38.</title>
        <authorList>
            <person name="Suphannarot A."/>
            <person name="Mingma R."/>
        </authorList>
    </citation>
    <scope>NUCLEOTIDE SEQUENCE [LARGE SCALE GENOMIC DNA]</scope>
    <source>
        <strain evidence="1 2">PKS22-38</strain>
    </source>
</reference>
<gene>
    <name evidence="1" type="ORF">V1Y59_20330</name>
</gene>
<comment type="caution">
    <text evidence="1">The sequence shown here is derived from an EMBL/GenBank/DDBJ whole genome shotgun (WGS) entry which is preliminary data.</text>
</comment>
<sequence length="60" mass="6187">MSKKYVWAGASALAAVFATGITAVVVRRSRREPPPVSATVPRVEDLTVVSDGEDSGAVAS</sequence>